<name>A0A7J8Y316_GOSAI</name>
<reference evidence="1 2" key="1">
    <citation type="journal article" date="2019" name="Genome Biol. Evol.">
        <title>Insights into the evolution of the New World diploid cottons (Gossypium, subgenus Houzingenia) based on genome sequencing.</title>
        <authorList>
            <person name="Grover C.E."/>
            <person name="Arick M.A. 2nd"/>
            <person name="Thrash A."/>
            <person name="Conover J.L."/>
            <person name="Sanders W.S."/>
            <person name="Peterson D.G."/>
            <person name="Frelichowski J.E."/>
            <person name="Scheffler J.A."/>
            <person name="Scheffler B.E."/>
            <person name="Wendel J.F."/>
        </authorList>
    </citation>
    <scope>NUCLEOTIDE SEQUENCE [LARGE SCALE GENOMIC DNA]</scope>
    <source>
        <strain evidence="1">185</strain>
        <tissue evidence="1">Leaf</tissue>
    </source>
</reference>
<sequence length="109" mass="12419">MLWKRQTQTAEYVDQHANGYLHGWLAARVVHEAQGFLQQSTMGANAIMRSDLGHFVCCIIGFKLGILDPFMTEVIATCEAFLSFHSWHAKNAILEIDNRRLWDAYMASC</sequence>
<protein>
    <recommendedName>
        <fullName evidence="3">RNase H type-1 domain-containing protein</fullName>
    </recommendedName>
</protein>
<evidence type="ECO:0008006" key="3">
    <source>
        <dbReference type="Google" id="ProtNLM"/>
    </source>
</evidence>
<gene>
    <name evidence="1" type="ORF">Goari_004307</name>
</gene>
<dbReference type="AlphaFoldDB" id="A0A7J8Y316"/>
<evidence type="ECO:0000313" key="1">
    <source>
        <dbReference type="EMBL" id="MBA0693971.1"/>
    </source>
</evidence>
<dbReference type="Proteomes" id="UP000593577">
    <property type="component" value="Unassembled WGS sequence"/>
</dbReference>
<evidence type="ECO:0000313" key="2">
    <source>
        <dbReference type="Proteomes" id="UP000593577"/>
    </source>
</evidence>
<proteinExistence type="predicted"/>
<comment type="caution">
    <text evidence="1">The sequence shown here is derived from an EMBL/GenBank/DDBJ whole genome shotgun (WGS) entry which is preliminary data.</text>
</comment>
<accession>A0A7J8Y316</accession>
<organism evidence="1 2">
    <name type="scientific">Gossypium aridum</name>
    <name type="common">American cotton</name>
    <name type="synonym">Erioxylum aridum</name>
    <dbReference type="NCBI Taxonomy" id="34290"/>
    <lineage>
        <taxon>Eukaryota</taxon>
        <taxon>Viridiplantae</taxon>
        <taxon>Streptophyta</taxon>
        <taxon>Embryophyta</taxon>
        <taxon>Tracheophyta</taxon>
        <taxon>Spermatophyta</taxon>
        <taxon>Magnoliopsida</taxon>
        <taxon>eudicotyledons</taxon>
        <taxon>Gunneridae</taxon>
        <taxon>Pentapetalae</taxon>
        <taxon>rosids</taxon>
        <taxon>malvids</taxon>
        <taxon>Malvales</taxon>
        <taxon>Malvaceae</taxon>
        <taxon>Malvoideae</taxon>
        <taxon>Gossypium</taxon>
    </lineage>
</organism>
<dbReference type="EMBL" id="JABFAA010000010">
    <property type="protein sequence ID" value="MBA0693971.1"/>
    <property type="molecule type" value="Genomic_DNA"/>
</dbReference>
<keyword evidence="2" id="KW-1185">Reference proteome</keyword>